<evidence type="ECO:0000256" key="3">
    <source>
        <dbReference type="ARBA" id="ARBA00022842"/>
    </source>
</evidence>
<dbReference type="InterPro" id="IPR046945">
    <property type="entry name" value="RHMD-like"/>
</dbReference>
<gene>
    <name evidence="5" type="ORF">AMPC_36430</name>
</gene>
<dbReference type="PROSITE" id="PS00908">
    <property type="entry name" value="MR_MLE_1"/>
    <property type="match status" value="1"/>
</dbReference>
<keyword evidence="6" id="KW-1185">Reference proteome</keyword>
<evidence type="ECO:0000313" key="6">
    <source>
        <dbReference type="Proteomes" id="UP001162734"/>
    </source>
</evidence>
<dbReference type="EMBL" id="AP025592">
    <property type="protein sequence ID" value="BDG10530.1"/>
    <property type="molecule type" value="Genomic_DNA"/>
</dbReference>
<dbReference type="SFLD" id="SFLDG00179">
    <property type="entry name" value="mandelate_racemase"/>
    <property type="match status" value="1"/>
</dbReference>
<name>A0ABN6NER0_9BACT</name>
<proteinExistence type="predicted"/>
<evidence type="ECO:0000313" key="5">
    <source>
        <dbReference type="EMBL" id="BDG10530.1"/>
    </source>
</evidence>
<dbReference type="Pfam" id="PF02746">
    <property type="entry name" value="MR_MLE_N"/>
    <property type="match status" value="1"/>
</dbReference>
<dbReference type="Proteomes" id="UP001162734">
    <property type="component" value="Chromosome"/>
</dbReference>
<protein>
    <submittedName>
        <fullName evidence="5">Mandelate racemase</fullName>
    </submittedName>
</protein>
<accession>A0ABN6NER0</accession>
<feature type="domain" description="Mandelate racemase/muconate lactonizing enzyme C-terminal" evidence="4">
    <location>
        <begin position="146"/>
        <end position="242"/>
    </location>
</feature>
<keyword evidence="3" id="KW-0460">Magnesium</keyword>
<dbReference type="SUPFAM" id="SSF51604">
    <property type="entry name" value="Enolase C-terminal domain-like"/>
    <property type="match status" value="1"/>
</dbReference>
<evidence type="ECO:0000256" key="2">
    <source>
        <dbReference type="ARBA" id="ARBA00022723"/>
    </source>
</evidence>
<dbReference type="InterPro" id="IPR013342">
    <property type="entry name" value="Mandelate_racemase_C"/>
</dbReference>
<dbReference type="Gene3D" id="3.30.390.10">
    <property type="entry name" value="Enolase-like, N-terminal domain"/>
    <property type="match status" value="1"/>
</dbReference>
<dbReference type="SUPFAM" id="SSF54826">
    <property type="entry name" value="Enolase N-terminal domain-like"/>
    <property type="match status" value="1"/>
</dbReference>
<dbReference type="InterPro" id="IPR029065">
    <property type="entry name" value="Enolase_C-like"/>
</dbReference>
<dbReference type="Pfam" id="PF13378">
    <property type="entry name" value="MR_MLE_C"/>
    <property type="match status" value="1"/>
</dbReference>
<dbReference type="InterPro" id="IPR018110">
    <property type="entry name" value="Mandel_Rmase/mucon_lact_enz_CS"/>
</dbReference>
<dbReference type="RefSeq" id="WP_248343039.1">
    <property type="nucleotide sequence ID" value="NZ_AP025592.1"/>
</dbReference>
<dbReference type="PANTHER" id="PTHR13794">
    <property type="entry name" value="ENOLASE SUPERFAMILY, MANDELATE RACEMASE"/>
    <property type="match status" value="1"/>
</dbReference>
<dbReference type="InterPro" id="IPR013341">
    <property type="entry name" value="Mandelate_racemase_N_dom"/>
</dbReference>
<dbReference type="InterPro" id="IPR036849">
    <property type="entry name" value="Enolase-like_C_sf"/>
</dbReference>
<reference evidence="6" key="1">
    <citation type="journal article" date="2022" name="Int. J. Syst. Evol. Microbiol.">
        <title>Anaeromyxobacter oryzae sp. nov., Anaeromyxobacter diazotrophicus sp. nov. and Anaeromyxobacter paludicola sp. nov., isolated from paddy soils.</title>
        <authorList>
            <person name="Itoh H."/>
            <person name="Xu Z."/>
            <person name="Mise K."/>
            <person name="Masuda Y."/>
            <person name="Ushijima N."/>
            <person name="Hayakawa C."/>
            <person name="Shiratori Y."/>
            <person name="Senoo K."/>
        </authorList>
    </citation>
    <scope>NUCLEOTIDE SEQUENCE [LARGE SCALE GENOMIC DNA]</scope>
    <source>
        <strain evidence="6">Red630</strain>
    </source>
</reference>
<evidence type="ECO:0000256" key="1">
    <source>
        <dbReference type="ARBA" id="ARBA00001946"/>
    </source>
</evidence>
<sequence>MPGGTAARVEGVEVSAFTVPTRTPESDGTLEWKATTLVWVEARGGGELGAGYSYADTATARLVHDLLAPLVAGRDALDVPGAWAAMVRAIRNLGRPGVSSMAISAVDAALWDLKAKLLGLPLARLLGMVRPAIPAYGSGGFTSYGEAELREQLGGWAAEGLRRVKMKVGRDPAADPARVRAAREAVGPEVALFVDANGAYRRKQALRLAERFAAEGVSWFEEPVSSDDLEGLRLLRDRAPAGMEVAAGEYGYDSWYFLRMLKAGAVDALQADATRCAGITGFLEAGALAAAFGVPLSSHCAPSLHVAPLCALRAAVHAEYFFDHVRLEGMLLDGAARAVDGALAPDLSRPGLGIALKAADAERFRAPF</sequence>
<evidence type="ECO:0000259" key="4">
    <source>
        <dbReference type="SMART" id="SM00922"/>
    </source>
</evidence>
<comment type="cofactor">
    <cofactor evidence="1">
        <name>Mg(2+)</name>
        <dbReference type="ChEBI" id="CHEBI:18420"/>
    </cofactor>
</comment>
<dbReference type="Gene3D" id="3.20.20.120">
    <property type="entry name" value="Enolase-like C-terminal domain"/>
    <property type="match status" value="1"/>
</dbReference>
<keyword evidence="2" id="KW-0479">Metal-binding</keyword>
<organism evidence="5 6">
    <name type="scientific">Anaeromyxobacter paludicola</name>
    <dbReference type="NCBI Taxonomy" id="2918171"/>
    <lineage>
        <taxon>Bacteria</taxon>
        <taxon>Pseudomonadati</taxon>
        <taxon>Myxococcota</taxon>
        <taxon>Myxococcia</taxon>
        <taxon>Myxococcales</taxon>
        <taxon>Cystobacterineae</taxon>
        <taxon>Anaeromyxobacteraceae</taxon>
        <taxon>Anaeromyxobacter</taxon>
    </lineage>
</organism>
<dbReference type="SFLD" id="SFLDS00001">
    <property type="entry name" value="Enolase"/>
    <property type="match status" value="1"/>
</dbReference>
<dbReference type="InterPro" id="IPR029017">
    <property type="entry name" value="Enolase-like_N"/>
</dbReference>
<dbReference type="SMART" id="SM00922">
    <property type="entry name" value="MR_MLE"/>
    <property type="match status" value="1"/>
</dbReference>
<dbReference type="CDD" id="cd03328">
    <property type="entry name" value="MR_like_3"/>
    <property type="match status" value="1"/>
</dbReference>
<dbReference type="PANTHER" id="PTHR13794:SF58">
    <property type="entry name" value="MITOCHONDRIAL ENOLASE SUPERFAMILY MEMBER 1"/>
    <property type="match status" value="1"/>
</dbReference>